<dbReference type="Proteomes" id="UP000053240">
    <property type="component" value="Unassembled WGS sequence"/>
</dbReference>
<evidence type="ECO:0000313" key="1">
    <source>
        <dbReference type="EMBL" id="KPJ19571.1"/>
    </source>
</evidence>
<dbReference type="AlphaFoldDB" id="A0A0N1IAL9"/>
<keyword evidence="2" id="KW-1185">Reference proteome</keyword>
<dbReference type="EMBL" id="KQ459890">
    <property type="protein sequence ID" value="KPJ19571.1"/>
    <property type="molecule type" value="Genomic_DNA"/>
</dbReference>
<protein>
    <submittedName>
        <fullName evidence="1">Uncharacterized protein</fullName>
    </submittedName>
</protein>
<gene>
    <name evidence="1" type="ORF">RR48_05957</name>
</gene>
<name>A0A0N1IAL9_PAPMA</name>
<dbReference type="InParanoid" id="A0A0N1IAL9"/>
<organism evidence="1 2">
    <name type="scientific">Papilio machaon</name>
    <name type="common">Old World swallowtail butterfly</name>
    <dbReference type="NCBI Taxonomy" id="76193"/>
    <lineage>
        <taxon>Eukaryota</taxon>
        <taxon>Metazoa</taxon>
        <taxon>Ecdysozoa</taxon>
        <taxon>Arthropoda</taxon>
        <taxon>Hexapoda</taxon>
        <taxon>Insecta</taxon>
        <taxon>Pterygota</taxon>
        <taxon>Neoptera</taxon>
        <taxon>Endopterygota</taxon>
        <taxon>Lepidoptera</taxon>
        <taxon>Glossata</taxon>
        <taxon>Ditrysia</taxon>
        <taxon>Papilionoidea</taxon>
        <taxon>Papilionidae</taxon>
        <taxon>Papilioninae</taxon>
        <taxon>Papilio</taxon>
    </lineage>
</organism>
<accession>A0A0N1IAL9</accession>
<evidence type="ECO:0000313" key="2">
    <source>
        <dbReference type="Proteomes" id="UP000053240"/>
    </source>
</evidence>
<sequence>MVMYVQGITIILKCFSMHKQDPFYLVFVMHVRKRRNMIMFQKGTIRIVGLPIFVEAKKRPRPRATLLTMHDRLSGYITRLSENDAVLLTNNSKSTTLNFSRSGVQTRPVRQPCAAHSSFYTNPGQLHASRVPTIVEVGPVSLGVAQRSYNSYKTVIEVTNELQSWIVHLIVMGQCINDSSGVARVR</sequence>
<proteinExistence type="predicted"/>
<reference evidence="1 2" key="1">
    <citation type="journal article" date="2015" name="Nat. Commun.">
        <title>Outbred genome sequencing and CRISPR/Cas9 gene editing in butterflies.</title>
        <authorList>
            <person name="Li X."/>
            <person name="Fan D."/>
            <person name="Zhang W."/>
            <person name="Liu G."/>
            <person name="Zhang L."/>
            <person name="Zhao L."/>
            <person name="Fang X."/>
            <person name="Chen L."/>
            <person name="Dong Y."/>
            <person name="Chen Y."/>
            <person name="Ding Y."/>
            <person name="Zhao R."/>
            <person name="Feng M."/>
            <person name="Zhu Y."/>
            <person name="Feng Y."/>
            <person name="Jiang X."/>
            <person name="Zhu D."/>
            <person name="Xiang H."/>
            <person name="Feng X."/>
            <person name="Li S."/>
            <person name="Wang J."/>
            <person name="Zhang G."/>
            <person name="Kronforst M.R."/>
            <person name="Wang W."/>
        </authorList>
    </citation>
    <scope>NUCLEOTIDE SEQUENCE [LARGE SCALE GENOMIC DNA]</scope>
    <source>
        <strain evidence="1">Ya'a_city_454_Pm</strain>
        <tissue evidence="1">Whole body</tissue>
    </source>
</reference>